<keyword evidence="2" id="KW-1003">Cell membrane</keyword>
<evidence type="ECO:0000313" key="9">
    <source>
        <dbReference type="Proteomes" id="UP001055156"/>
    </source>
</evidence>
<evidence type="ECO:0000256" key="1">
    <source>
        <dbReference type="ARBA" id="ARBA00004651"/>
    </source>
</evidence>
<dbReference type="EMBL" id="BPQV01000006">
    <property type="protein sequence ID" value="GJE27637.1"/>
    <property type="molecule type" value="Genomic_DNA"/>
</dbReference>
<reference evidence="8" key="1">
    <citation type="journal article" date="2021" name="Front. Microbiol.">
        <title>Comprehensive Comparative Genomics and Phenotyping of Methylobacterium Species.</title>
        <authorList>
            <person name="Alessa O."/>
            <person name="Ogura Y."/>
            <person name="Fujitani Y."/>
            <person name="Takami H."/>
            <person name="Hayashi T."/>
            <person name="Sahin N."/>
            <person name="Tani A."/>
        </authorList>
    </citation>
    <scope>NUCLEOTIDE SEQUENCE</scope>
    <source>
        <strain evidence="8">NBRC 15689</strain>
    </source>
</reference>
<evidence type="ECO:0000256" key="3">
    <source>
        <dbReference type="ARBA" id="ARBA00022692"/>
    </source>
</evidence>
<sequence>MRVARGTLLTLLCWAMLAILPPMLGDWNASLLAQYVTYGIFALSLGLLWGTAGILCFGQAIFFGIGAYSMALVTLGKLPALGTSQWTGLALALALPAAAAALIGWLLFRGRALAGAQLGIVTLCAAVVAETAARRWDFIGGFNGLFGVPPLAFPFEGDTLSGIGTAYATLAAALAAYLLGLAITRSPLGTVLAAIRNDENRTAHLGYNVRSHKIFVFTVSGGIAGLAGALFAVQFNFVSPSLVGFALSTEVLIWVAVGGRAVLMAAFLGALLVRSAENVMSATLADYWLLALGLLFVATVVLAPQGLLAGLLHLPPPRRLRRRLTPGSAGSVAARRDADDAVATPRADGAAAGVP</sequence>
<organism evidence="8 9">
    <name type="scientific">Methylobacterium organophilum</name>
    <dbReference type="NCBI Taxonomy" id="410"/>
    <lineage>
        <taxon>Bacteria</taxon>
        <taxon>Pseudomonadati</taxon>
        <taxon>Pseudomonadota</taxon>
        <taxon>Alphaproteobacteria</taxon>
        <taxon>Hyphomicrobiales</taxon>
        <taxon>Methylobacteriaceae</taxon>
        <taxon>Methylobacterium</taxon>
    </lineage>
</organism>
<feature type="transmembrane region" description="Helical" evidence="7">
    <location>
        <begin position="251"/>
        <end position="273"/>
    </location>
</feature>
<dbReference type="Proteomes" id="UP001055156">
    <property type="component" value="Unassembled WGS sequence"/>
</dbReference>
<keyword evidence="9" id="KW-1185">Reference proteome</keyword>
<keyword evidence="3 7" id="KW-0812">Transmembrane</keyword>
<dbReference type="Pfam" id="PF02653">
    <property type="entry name" value="BPD_transp_2"/>
    <property type="match status" value="1"/>
</dbReference>
<dbReference type="InterPro" id="IPR001851">
    <property type="entry name" value="ABC_transp_permease"/>
</dbReference>
<evidence type="ECO:0000256" key="5">
    <source>
        <dbReference type="ARBA" id="ARBA00023136"/>
    </source>
</evidence>
<evidence type="ECO:0008006" key="10">
    <source>
        <dbReference type="Google" id="ProtNLM"/>
    </source>
</evidence>
<evidence type="ECO:0000256" key="6">
    <source>
        <dbReference type="SAM" id="MobiDB-lite"/>
    </source>
</evidence>
<dbReference type="RefSeq" id="WP_238311433.1">
    <property type="nucleotide sequence ID" value="NZ_BPQV01000006.1"/>
</dbReference>
<feature type="transmembrane region" description="Helical" evidence="7">
    <location>
        <begin position="214"/>
        <end position="239"/>
    </location>
</feature>
<feature type="transmembrane region" description="Helical" evidence="7">
    <location>
        <begin position="285"/>
        <end position="312"/>
    </location>
</feature>
<evidence type="ECO:0000256" key="2">
    <source>
        <dbReference type="ARBA" id="ARBA00022475"/>
    </source>
</evidence>
<dbReference type="InterPro" id="IPR043428">
    <property type="entry name" value="LivM-like"/>
</dbReference>
<gene>
    <name evidence="8" type="ORF">LKMONMHP_2497</name>
</gene>
<reference evidence="8" key="2">
    <citation type="submission" date="2021-08" db="EMBL/GenBank/DDBJ databases">
        <authorList>
            <person name="Tani A."/>
            <person name="Ola A."/>
            <person name="Ogura Y."/>
            <person name="Katsura K."/>
            <person name="Hayashi T."/>
        </authorList>
    </citation>
    <scope>NUCLEOTIDE SEQUENCE</scope>
    <source>
        <strain evidence="8">NBRC 15689</strain>
    </source>
</reference>
<dbReference type="CDD" id="cd06581">
    <property type="entry name" value="TM_PBP1_LivM_like"/>
    <property type="match status" value="1"/>
</dbReference>
<dbReference type="PANTHER" id="PTHR30482:SF10">
    <property type="entry name" value="HIGH-AFFINITY BRANCHED-CHAIN AMINO ACID TRANSPORT PROTEIN BRAE"/>
    <property type="match status" value="1"/>
</dbReference>
<name>A0ABQ4TC42_METOR</name>
<comment type="subcellular location">
    <subcellularLocation>
        <location evidence="1">Cell membrane</location>
        <topology evidence="1">Multi-pass membrane protein</topology>
    </subcellularLocation>
</comment>
<accession>A0ABQ4TC42</accession>
<feature type="region of interest" description="Disordered" evidence="6">
    <location>
        <begin position="323"/>
        <end position="355"/>
    </location>
</feature>
<proteinExistence type="predicted"/>
<evidence type="ECO:0000256" key="7">
    <source>
        <dbReference type="SAM" id="Phobius"/>
    </source>
</evidence>
<feature type="transmembrane region" description="Helical" evidence="7">
    <location>
        <begin position="167"/>
        <end position="193"/>
    </location>
</feature>
<evidence type="ECO:0000256" key="4">
    <source>
        <dbReference type="ARBA" id="ARBA00022989"/>
    </source>
</evidence>
<protein>
    <recommendedName>
        <fullName evidence="10">Branched-chain amino acid ABC transporter permease</fullName>
    </recommendedName>
</protein>
<keyword evidence="5 7" id="KW-0472">Membrane</keyword>
<dbReference type="PANTHER" id="PTHR30482">
    <property type="entry name" value="HIGH-AFFINITY BRANCHED-CHAIN AMINO ACID TRANSPORT SYSTEM PERMEASE"/>
    <property type="match status" value="1"/>
</dbReference>
<feature type="transmembrane region" description="Helical" evidence="7">
    <location>
        <begin position="86"/>
        <end position="106"/>
    </location>
</feature>
<keyword evidence="4 7" id="KW-1133">Transmembrane helix</keyword>
<feature type="transmembrane region" description="Helical" evidence="7">
    <location>
        <begin position="112"/>
        <end position="129"/>
    </location>
</feature>
<evidence type="ECO:0000313" key="8">
    <source>
        <dbReference type="EMBL" id="GJE27637.1"/>
    </source>
</evidence>
<feature type="transmembrane region" description="Helical" evidence="7">
    <location>
        <begin position="35"/>
        <end position="65"/>
    </location>
</feature>
<comment type="caution">
    <text evidence="8">The sequence shown here is derived from an EMBL/GenBank/DDBJ whole genome shotgun (WGS) entry which is preliminary data.</text>
</comment>